<feature type="transmembrane region" description="Helical" evidence="7">
    <location>
        <begin position="83"/>
        <end position="101"/>
    </location>
</feature>
<proteinExistence type="predicted"/>
<dbReference type="Proteomes" id="UP000054600">
    <property type="component" value="Unassembled WGS sequence"/>
</dbReference>
<dbReference type="PANTHER" id="PTHR30509">
    <property type="entry name" value="P-HYDROXYBENZOIC ACID EFFLUX PUMP SUBUNIT-RELATED"/>
    <property type="match status" value="1"/>
</dbReference>
<keyword evidence="4 7" id="KW-0812">Transmembrane</keyword>
<comment type="caution">
    <text evidence="8">The sequence shown here is derived from an EMBL/GenBank/DDBJ whole genome shotgun (WGS) entry which is preliminary data.</text>
</comment>
<keyword evidence="6 7" id="KW-0472">Membrane</keyword>
<evidence type="ECO:0000256" key="1">
    <source>
        <dbReference type="ARBA" id="ARBA00004651"/>
    </source>
</evidence>
<dbReference type="InterPro" id="IPR006726">
    <property type="entry name" value="PHBA_efflux_AaeB/fusaric-R"/>
</dbReference>
<feature type="transmembrane region" description="Helical" evidence="7">
    <location>
        <begin position="12"/>
        <end position="29"/>
    </location>
</feature>
<feature type="transmembrane region" description="Helical" evidence="7">
    <location>
        <begin position="469"/>
        <end position="487"/>
    </location>
</feature>
<accession>A0A0W0Z8T6</accession>
<comment type="subcellular location">
    <subcellularLocation>
        <location evidence="1">Cell membrane</location>
        <topology evidence="1">Multi-pass membrane protein</topology>
    </subcellularLocation>
</comment>
<name>A0A0W0Z8T6_9GAMM</name>
<keyword evidence="5 7" id="KW-1133">Transmembrane helix</keyword>
<keyword evidence="9" id="KW-1185">Reference proteome</keyword>
<feature type="transmembrane region" description="Helical" evidence="7">
    <location>
        <begin position="132"/>
        <end position="157"/>
    </location>
</feature>
<evidence type="ECO:0000256" key="3">
    <source>
        <dbReference type="ARBA" id="ARBA00022475"/>
    </source>
</evidence>
<keyword evidence="2" id="KW-0813">Transport</keyword>
<dbReference type="eggNOG" id="COG1289">
    <property type="taxonomic scope" value="Bacteria"/>
</dbReference>
<evidence type="ECO:0000313" key="8">
    <source>
        <dbReference type="EMBL" id="KTD65439.1"/>
    </source>
</evidence>
<evidence type="ECO:0000256" key="2">
    <source>
        <dbReference type="ARBA" id="ARBA00022448"/>
    </source>
</evidence>
<dbReference type="GO" id="GO:0005886">
    <property type="term" value="C:plasma membrane"/>
    <property type="evidence" value="ECO:0007669"/>
    <property type="project" value="UniProtKB-SubCell"/>
</dbReference>
<reference evidence="8 9" key="1">
    <citation type="submission" date="2015-11" db="EMBL/GenBank/DDBJ databases">
        <title>Genomic analysis of 38 Legionella species identifies large and diverse effector repertoires.</title>
        <authorList>
            <person name="Burstein D."/>
            <person name="Amaro F."/>
            <person name="Zusman T."/>
            <person name="Lifshitz Z."/>
            <person name="Cohen O."/>
            <person name="Gilbert J.A."/>
            <person name="Pupko T."/>
            <person name="Shuman H.A."/>
            <person name="Segal G."/>
        </authorList>
    </citation>
    <scope>NUCLEOTIDE SEQUENCE [LARGE SCALE GENOMIC DNA]</scope>
    <source>
        <strain evidence="8 9">ATCC 49655</strain>
    </source>
</reference>
<dbReference type="AlphaFoldDB" id="A0A0W0Z8T6"/>
<dbReference type="RefSeq" id="WP_058387174.1">
    <property type="nucleotide sequence ID" value="NZ_LNYW01000011.1"/>
</dbReference>
<organism evidence="8 9">
    <name type="scientific">Legionella shakespearei DSM 23087</name>
    <dbReference type="NCBI Taxonomy" id="1122169"/>
    <lineage>
        <taxon>Bacteria</taxon>
        <taxon>Pseudomonadati</taxon>
        <taxon>Pseudomonadota</taxon>
        <taxon>Gammaproteobacteria</taxon>
        <taxon>Legionellales</taxon>
        <taxon>Legionellaceae</taxon>
        <taxon>Legionella</taxon>
    </lineage>
</organism>
<evidence type="ECO:0000256" key="4">
    <source>
        <dbReference type="ARBA" id="ARBA00022692"/>
    </source>
</evidence>
<dbReference type="PANTHER" id="PTHR30509:SF9">
    <property type="entry name" value="MULTIDRUG RESISTANCE PROTEIN MDTO"/>
    <property type="match status" value="1"/>
</dbReference>
<evidence type="ECO:0000256" key="7">
    <source>
        <dbReference type="SAM" id="Phobius"/>
    </source>
</evidence>
<evidence type="ECO:0000256" key="6">
    <source>
        <dbReference type="ARBA" id="ARBA00023136"/>
    </source>
</evidence>
<feature type="transmembrane region" description="Helical" evidence="7">
    <location>
        <begin position="108"/>
        <end position="126"/>
    </location>
</feature>
<sequence>MFYFWPHSVENRAALRTAIAALVAVLISFKFHLQTPYWSGMSVVIVSNLYTGSIIDKAMMRIIGTIAGAFLGFYVAGIVANSFLLYLSSCFLIIAVSVYYYNYSKYGYAYLLGALCAFIVISQLALNPQNALMVAIWRPVEIGIGVLVSAISAYAVFPNHLKDNILVQVHDIFADFIVEFKQFHEELSKGVEIFNTLSQSNLKIKKKIRKAVELIDALNHEFGVSQARIDELRAFLDSFYALCRQLQYLMITNPWQDEIDALKTLPLDLVFAAIDHDFKALQSAFAKGTIEPFVLKTEEAIADLEQQFKQKRADYSAKSDFIYSFIHCLQQINQNFILMYSLLTKAPVQKTRKFKLLNKQQRLKSDYDLIKQSIKSGLAVILALGFWMVSNWPGGLNGIISSLVISIRKNLFEMTNISIHRVLGCMLGGGIALLSLIVFEMNLYDFICVLFFSVWGFSYFMFKFTKYSYIGLQANIALIITLAQEGGPPVLLDPPLQRLAGIMIGIIASFIVANVIWRSDVMTILNRYLNKLYKYMTFNLNQVLLAPGDGGVSQAEVPGEGKSLHDLANLFWLSRGLIESLSAESLSAKKQERLKNLTQRFESLVVTQATISHILVTINQEKAKATAQRMGYDLSSYENNLVHCFQQHDVSGGLALAEQLKGILAEIESNPAFAHESDEDLRNMLAYVNALHQLALRVE</sequence>
<dbReference type="GO" id="GO:0022857">
    <property type="term" value="F:transmembrane transporter activity"/>
    <property type="evidence" value="ECO:0007669"/>
    <property type="project" value="InterPro"/>
</dbReference>
<feature type="transmembrane region" description="Helical" evidence="7">
    <location>
        <begin position="58"/>
        <end position="77"/>
    </location>
</feature>
<feature type="transmembrane region" description="Helical" evidence="7">
    <location>
        <begin position="443"/>
        <end position="462"/>
    </location>
</feature>
<keyword evidence="3" id="KW-1003">Cell membrane</keyword>
<dbReference type="PATRIC" id="fig|1122169.6.peg.283"/>
<evidence type="ECO:0000256" key="5">
    <source>
        <dbReference type="ARBA" id="ARBA00022989"/>
    </source>
</evidence>
<dbReference type="EMBL" id="LNYW01000011">
    <property type="protein sequence ID" value="KTD65439.1"/>
    <property type="molecule type" value="Genomic_DNA"/>
</dbReference>
<dbReference type="STRING" id="1122169.Lsha_0256"/>
<feature type="transmembrane region" description="Helical" evidence="7">
    <location>
        <begin position="419"/>
        <end position="437"/>
    </location>
</feature>
<dbReference type="Pfam" id="PF04632">
    <property type="entry name" value="FUSC"/>
    <property type="match status" value="1"/>
</dbReference>
<feature type="transmembrane region" description="Helical" evidence="7">
    <location>
        <begin position="499"/>
        <end position="517"/>
    </location>
</feature>
<evidence type="ECO:0000313" key="9">
    <source>
        <dbReference type="Proteomes" id="UP000054600"/>
    </source>
</evidence>
<gene>
    <name evidence="8" type="primary">aaeB</name>
    <name evidence="8" type="ORF">Lsha_0256</name>
</gene>
<protein>
    <submittedName>
        <fullName evidence="8">p-hydroxybenzoic acid efflux pump subunit AaeB</fullName>
    </submittedName>
</protein>